<protein>
    <submittedName>
        <fullName evidence="1">Uncharacterized protein</fullName>
    </submittedName>
</protein>
<evidence type="ECO:0000313" key="2">
    <source>
        <dbReference type="Proteomes" id="UP000053593"/>
    </source>
</evidence>
<reference evidence="1 2" key="1">
    <citation type="submission" date="2014-04" db="EMBL/GenBank/DDBJ databases">
        <title>Evolutionary Origins and Diversification of the Mycorrhizal Mutualists.</title>
        <authorList>
            <consortium name="DOE Joint Genome Institute"/>
            <consortium name="Mycorrhizal Genomics Consortium"/>
            <person name="Kohler A."/>
            <person name="Kuo A."/>
            <person name="Nagy L.G."/>
            <person name="Floudas D."/>
            <person name="Copeland A."/>
            <person name="Barry K.W."/>
            <person name="Cichocki N."/>
            <person name="Veneault-Fourrey C."/>
            <person name="LaButti K."/>
            <person name="Lindquist E.A."/>
            <person name="Lipzen A."/>
            <person name="Lundell T."/>
            <person name="Morin E."/>
            <person name="Murat C."/>
            <person name="Riley R."/>
            <person name="Ohm R."/>
            <person name="Sun H."/>
            <person name="Tunlid A."/>
            <person name="Henrissat B."/>
            <person name="Grigoriev I.V."/>
            <person name="Hibbett D.S."/>
            <person name="Martin F."/>
        </authorList>
    </citation>
    <scope>NUCLEOTIDE SEQUENCE [LARGE SCALE GENOMIC DNA]</scope>
    <source>
        <strain evidence="1 2">FD-317 M1</strain>
    </source>
</reference>
<organism evidence="1 2">
    <name type="scientific">Collybiopsis luxurians FD-317 M1</name>
    <dbReference type="NCBI Taxonomy" id="944289"/>
    <lineage>
        <taxon>Eukaryota</taxon>
        <taxon>Fungi</taxon>
        <taxon>Dikarya</taxon>
        <taxon>Basidiomycota</taxon>
        <taxon>Agaricomycotina</taxon>
        <taxon>Agaricomycetes</taxon>
        <taxon>Agaricomycetidae</taxon>
        <taxon>Agaricales</taxon>
        <taxon>Marasmiineae</taxon>
        <taxon>Omphalotaceae</taxon>
        <taxon>Collybiopsis</taxon>
        <taxon>Collybiopsis luxurians</taxon>
    </lineage>
</organism>
<sequence length="100" mass="11570">MSAPPTSASRVLTKEECTQFVLEPADMDRFNGSAKGSQNIMLSEWKVGRTLNDMSEAWTPFRRYLTDYEAVSQSFSYRFSSQTLSLDSEKKQPYHKFLWV</sequence>
<proteinExistence type="predicted"/>
<dbReference type="Proteomes" id="UP000053593">
    <property type="component" value="Unassembled WGS sequence"/>
</dbReference>
<dbReference type="AlphaFoldDB" id="A0A0D0CEP4"/>
<keyword evidence="2" id="KW-1185">Reference proteome</keyword>
<accession>A0A0D0CEP4</accession>
<dbReference type="EMBL" id="KN834772">
    <property type="protein sequence ID" value="KIK61004.1"/>
    <property type="molecule type" value="Genomic_DNA"/>
</dbReference>
<gene>
    <name evidence="1" type="ORF">GYMLUDRAFT_43098</name>
</gene>
<name>A0A0D0CEP4_9AGAR</name>
<evidence type="ECO:0000313" key="1">
    <source>
        <dbReference type="EMBL" id="KIK61004.1"/>
    </source>
</evidence>
<dbReference type="HOGENOM" id="CLU_2306468_0_0_1"/>